<dbReference type="GO" id="GO:0032259">
    <property type="term" value="P:methylation"/>
    <property type="evidence" value="ECO:0007669"/>
    <property type="project" value="UniProtKB-KW"/>
</dbReference>
<dbReference type="GO" id="GO:0008168">
    <property type="term" value="F:methyltransferase activity"/>
    <property type="evidence" value="ECO:0007669"/>
    <property type="project" value="UniProtKB-KW"/>
</dbReference>
<dbReference type="Proteomes" id="UP000015001">
    <property type="component" value="Unassembled WGS sequence"/>
</dbReference>
<dbReference type="InterPro" id="IPR036589">
    <property type="entry name" value="HCY_dom_sf"/>
</dbReference>
<dbReference type="Pfam" id="PF02574">
    <property type="entry name" value="S-methyl_trans"/>
    <property type="match status" value="1"/>
</dbReference>
<evidence type="ECO:0000256" key="1">
    <source>
        <dbReference type="ARBA" id="ARBA00022603"/>
    </source>
</evidence>
<evidence type="ECO:0000256" key="2">
    <source>
        <dbReference type="ARBA" id="ARBA00022679"/>
    </source>
</evidence>
<keyword evidence="5" id="KW-1185">Reference proteome</keyword>
<name>S4NR05_9ACTN</name>
<dbReference type="SUPFAM" id="SSF82282">
    <property type="entry name" value="Homocysteine S-methyltransferase"/>
    <property type="match status" value="1"/>
</dbReference>
<reference evidence="4 5" key="1">
    <citation type="submission" date="2013-02" db="EMBL/GenBank/DDBJ databases">
        <title>Draft Genome Sequence of Streptomyces afghaniensis, Which Produces Compounds of the Julimycin B-Complex.</title>
        <authorList>
            <person name="Gruening B.A."/>
            <person name="Praeg A."/>
            <person name="Erxleben A."/>
            <person name="Guenther S."/>
            <person name="Fiedler H.-P."/>
            <person name="Goodfellow M."/>
            <person name="Mueller M."/>
        </authorList>
    </citation>
    <scope>NUCLEOTIDE SEQUENCE [LARGE SCALE GENOMIC DNA]</scope>
    <source>
        <strain evidence="4 5">772</strain>
    </source>
</reference>
<accession>S4NR05</accession>
<dbReference type="InterPro" id="IPR003726">
    <property type="entry name" value="HCY_dom"/>
</dbReference>
<organism evidence="4 5">
    <name type="scientific">Streptomyces afghaniensis 772</name>
    <dbReference type="NCBI Taxonomy" id="1283301"/>
    <lineage>
        <taxon>Bacteria</taxon>
        <taxon>Bacillati</taxon>
        <taxon>Actinomycetota</taxon>
        <taxon>Actinomycetes</taxon>
        <taxon>Kitasatosporales</taxon>
        <taxon>Streptomycetaceae</taxon>
        <taxon>Streptomyces</taxon>
    </lineage>
</organism>
<comment type="caution">
    <text evidence="4">The sequence shown here is derived from an EMBL/GenBank/DDBJ whole genome shotgun (WGS) entry which is preliminary data.</text>
</comment>
<dbReference type="Gene3D" id="3.20.20.330">
    <property type="entry name" value="Homocysteine-binding-like domain"/>
    <property type="match status" value="1"/>
</dbReference>
<evidence type="ECO:0000313" key="4">
    <source>
        <dbReference type="EMBL" id="EPJ40879.1"/>
    </source>
</evidence>
<proteinExistence type="predicted"/>
<keyword evidence="2" id="KW-0808">Transferase</keyword>
<evidence type="ECO:0000313" key="5">
    <source>
        <dbReference type="Proteomes" id="UP000015001"/>
    </source>
</evidence>
<dbReference type="AlphaFoldDB" id="S4NR05"/>
<dbReference type="EMBL" id="AOPY01001353">
    <property type="protein sequence ID" value="EPJ40879.1"/>
    <property type="molecule type" value="Genomic_DNA"/>
</dbReference>
<evidence type="ECO:0000259" key="3">
    <source>
        <dbReference type="Pfam" id="PF02574"/>
    </source>
</evidence>
<protein>
    <recommendedName>
        <fullName evidence="3">Hcy-binding domain-containing protein</fullName>
    </recommendedName>
</protein>
<feature type="domain" description="Hcy-binding" evidence="3">
    <location>
        <begin position="2"/>
        <end position="28"/>
    </location>
</feature>
<gene>
    <name evidence="4" type="ORF">STAFG_2051</name>
</gene>
<dbReference type="HOGENOM" id="CLU_3383959_0_0_11"/>
<sequence length="33" mass="3303">MKGWQRSGARLIGGCCRVGPEAISDIAGTLGAA</sequence>
<keyword evidence="1" id="KW-0489">Methyltransferase</keyword>